<reference evidence="1" key="1">
    <citation type="submission" date="2020-03" db="EMBL/GenBank/DDBJ databases">
        <title>The deep terrestrial virosphere.</title>
        <authorList>
            <person name="Holmfeldt K."/>
            <person name="Nilsson E."/>
            <person name="Simone D."/>
            <person name="Lopez-Fernandez M."/>
            <person name="Wu X."/>
            <person name="de Brujin I."/>
            <person name="Lundin D."/>
            <person name="Andersson A."/>
            <person name="Bertilsson S."/>
            <person name="Dopson M."/>
        </authorList>
    </citation>
    <scope>NUCLEOTIDE SEQUENCE</scope>
    <source>
        <strain evidence="1">MM415B02178</strain>
    </source>
</reference>
<accession>A0A6M3KVZ7</accession>
<organism evidence="1">
    <name type="scientific">viral metagenome</name>
    <dbReference type="NCBI Taxonomy" id="1070528"/>
    <lineage>
        <taxon>unclassified sequences</taxon>
        <taxon>metagenomes</taxon>
        <taxon>organismal metagenomes</taxon>
    </lineage>
</organism>
<dbReference type="EMBL" id="MT142593">
    <property type="protein sequence ID" value="QJA85751.1"/>
    <property type="molecule type" value="Genomic_DNA"/>
</dbReference>
<dbReference type="AlphaFoldDB" id="A0A6M3KVZ7"/>
<name>A0A6M3KVZ7_9ZZZZ</name>
<evidence type="ECO:0000313" key="1">
    <source>
        <dbReference type="EMBL" id="QJA85751.1"/>
    </source>
</evidence>
<protein>
    <submittedName>
        <fullName evidence="1">Putative zinc-or iron-chelating protein</fullName>
    </submittedName>
</protein>
<dbReference type="Pfam" id="PF03692">
    <property type="entry name" value="CxxCxxCC"/>
    <property type="match status" value="1"/>
</dbReference>
<dbReference type="InterPro" id="IPR005358">
    <property type="entry name" value="Puta_zinc/iron-chelating_dom"/>
</dbReference>
<proteinExistence type="predicted"/>
<sequence>MERVDLITIKISGKMLWQKFHICDADYITNKCKGRCCEGREGISVVVHESEVARISSYGVVIEAGFIKRDNRNRCPFKQNDGLCGIHDDKPFGCNASPFTVNDNGMIIIRNRYRLFCCYKDLPSVPAFESHKRSLLKIFGEEEVDNIISQVNNHLDIIVSKISSYNYKVLMDNHICRKRINGGKYATTPMF</sequence>
<gene>
    <name evidence="1" type="ORF">MM415B02178_0007</name>
</gene>